<feature type="region of interest" description="Disordered" evidence="2">
    <location>
        <begin position="102"/>
        <end position="143"/>
    </location>
</feature>
<keyword evidence="1" id="KW-0175">Coiled coil</keyword>
<gene>
    <name evidence="3" type="ORF">AMAG_01409</name>
</gene>
<dbReference type="VEuPathDB" id="FungiDB:AMAG_01409"/>
<reference evidence="3 4" key="1">
    <citation type="submission" date="2009-11" db="EMBL/GenBank/DDBJ databases">
        <title>Annotation of Allomyces macrogynus ATCC 38327.</title>
        <authorList>
            <consortium name="The Broad Institute Genome Sequencing Platform"/>
            <person name="Russ C."/>
            <person name="Cuomo C."/>
            <person name="Burger G."/>
            <person name="Gray M.W."/>
            <person name="Holland P.W.H."/>
            <person name="King N."/>
            <person name="Lang F.B.F."/>
            <person name="Roger A.J."/>
            <person name="Ruiz-Trillo I."/>
            <person name="Young S.K."/>
            <person name="Zeng Q."/>
            <person name="Gargeya S."/>
            <person name="Fitzgerald M."/>
            <person name="Haas B."/>
            <person name="Abouelleil A."/>
            <person name="Alvarado L."/>
            <person name="Arachchi H.M."/>
            <person name="Berlin A."/>
            <person name="Chapman S.B."/>
            <person name="Gearin G."/>
            <person name="Goldberg J."/>
            <person name="Griggs A."/>
            <person name="Gujja S."/>
            <person name="Hansen M."/>
            <person name="Heiman D."/>
            <person name="Howarth C."/>
            <person name="Larimer J."/>
            <person name="Lui A."/>
            <person name="MacDonald P.J.P."/>
            <person name="McCowen C."/>
            <person name="Montmayeur A."/>
            <person name="Murphy C."/>
            <person name="Neiman D."/>
            <person name="Pearson M."/>
            <person name="Priest M."/>
            <person name="Roberts A."/>
            <person name="Saif S."/>
            <person name="Shea T."/>
            <person name="Sisk P."/>
            <person name="Stolte C."/>
            <person name="Sykes S."/>
            <person name="Wortman J."/>
            <person name="Nusbaum C."/>
            <person name="Birren B."/>
        </authorList>
    </citation>
    <scope>NUCLEOTIDE SEQUENCE [LARGE SCALE GENOMIC DNA]</scope>
    <source>
        <strain evidence="3 4">ATCC 38327</strain>
    </source>
</reference>
<dbReference type="PANTHER" id="PTHR23159:SF60">
    <property type="entry name" value="SPINDLE ASSEMBLY ABNORMAL PROTEIN 4"/>
    <property type="match status" value="1"/>
</dbReference>
<accession>A0A0L0RZL6</accession>
<dbReference type="AlphaFoldDB" id="A0A0L0RZL6"/>
<dbReference type="EMBL" id="GG745329">
    <property type="protein sequence ID" value="KNE55521.1"/>
    <property type="molecule type" value="Genomic_DNA"/>
</dbReference>
<feature type="compositionally biased region" description="Low complexity" evidence="2">
    <location>
        <begin position="797"/>
        <end position="813"/>
    </location>
</feature>
<sequence>MAAATVAPPLSAQLADRPLTAQTDCSDFDLRRLVNELALENEELRAKMEHIVENNQVLLDENTALRRRLDVLRMNQAHAQSVLDQKDEDLRSARAQLARAQLQAAGGAPPVPPPPGPDAQPWASAPASRRASRSGSFSAAAPGTAGASRASMLMAAAAAGGDPDAVGVRATPAGTRLARMVRLMQELVQSMRQEMLVAGDGETPQSPQQQTDVGHLPLPRAVKILDALDRLAESVHLEADAAAHTLQAAHEERVAALDAELQATRRAADAHAADARDARARGDAAAAQVRQLTRALTTAQQDLAQAIADRDAAIEAAQTEAENAHEAQETARVARDDHFRLRRKAALDAAELDRLRADLNRANVRLADLRAVLSTGATAGAGDAADLAAAAAVGGTKFPGTPRSTAAVDALPATADIETAASAAATAAADLALAAQLAPLVLAIEKLVASITSGGPMTPEAAKEQLFQLATLRAEVQRMTAVDLAERVRRGAEDRARLYLAFRQQQAELIEVREAYRTARASEDFLVSEVEVLKRVAAAAAAKPASTVPPTPVVENSGALSAVAPITTTLNVVPATAKVEWGEFLLAELRRLVQMQQKERALRASDQANEQRRASLIDPDSAAALTAVAVSQDGTASSPITPTSPAAMQQVSALEDEVATLTRYISQILNRIFEAGDPHLVETVLSKDGPDSGKGGNSWRDVASGILQDAARKSKRLSQSRRGSRASRSSTIGAGTAAATAAQTKRASMTVSEYYYSIPEEGNDVLAPPVASRNVATAPATSTPALRPLMPSPAPSSPDLSAGAESAPAAASSGKNRRTGLFRLSLWPTSSNNNNTSNNNAARRATTGAWDLPSAAVVAEEDQVSPLSTRSPVPGLRASAWMTVRS</sequence>
<evidence type="ECO:0000313" key="4">
    <source>
        <dbReference type="Proteomes" id="UP000054350"/>
    </source>
</evidence>
<evidence type="ECO:0000256" key="1">
    <source>
        <dbReference type="SAM" id="Coils"/>
    </source>
</evidence>
<feature type="compositionally biased region" description="Basic residues" evidence="2">
    <location>
        <begin position="713"/>
        <end position="725"/>
    </location>
</feature>
<name>A0A0L0RZL6_ALLM3</name>
<feature type="compositionally biased region" description="Pro residues" evidence="2">
    <location>
        <begin position="109"/>
        <end position="118"/>
    </location>
</feature>
<dbReference type="OrthoDB" id="5588735at2759"/>
<organism evidence="3 4">
    <name type="scientific">Allomyces macrogynus (strain ATCC 38327)</name>
    <name type="common">Allomyces javanicus var. macrogynus</name>
    <dbReference type="NCBI Taxonomy" id="578462"/>
    <lineage>
        <taxon>Eukaryota</taxon>
        <taxon>Fungi</taxon>
        <taxon>Fungi incertae sedis</taxon>
        <taxon>Blastocladiomycota</taxon>
        <taxon>Blastocladiomycetes</taxon>
        <taxon>Blastocladiales</taxon>
        <taxon>Blastocladiaceae</taxon>
        <taxon>Allomyces</taxon>
    </lineage>
</organism>
<dbReference type="PANTHER" id="PTHR23159">
    <property type="entry name" value="CENTROSOMAL PROTEIN 2"/>
    <property type="match status" value="1"/>
</dbReference>
<feature type="coiled-coil region" evidence="1">
    <location>
        <begin position="247"/>
        <end position="309"/>
    </location>
</feature>
<evidence type="ECO:0000256" key="2">
    <source>
        <dbReference type="SAM" id="MobiDB-lite"/>
    </source>
</evidence>
<feature type="region of interest" description="Disordered" evidence="2">
    <location>
        <begin position="777"/>
        <end position="817"/>
    </location>
</feature>
<reference evidence="4" key="2">
    <citation type="submission" date="2009-11" db="EMBL/GenBank/DDBJ databases">
        <title>The Genome Sequence of Allomyces macrogynus strain ATCC 38327.</title>
        <authorList>
            <consortium name="The Broad Institute Genome Sequencing Platform"/>
            <person name="Russ C."/>
            <person name="Cuomo C."/>
            <person name="Shea T."/>
            <person name="Young S.K."/>
            <person name="Zeng Q."/>
            <person name="Koehrsen M."/>
            <person name="Haas B."/>
            <person name="Borodovsky M."/>
            <person name="Guigo R."/>
            <person name="Alvarado L."/>
            <person name="Berlin A."/>
            <person name="Borenstein D."/>
            <person name="Chen Z."/>
            <person name="Engels R."/>
            <person name="Freedman E."/>
            <person name="Gellesch M."/>
            <person name="Goldberg J."/>
            <person name="Griggs A."/>
            <person name="Gujja S."/>
            <person name="Heiman D."/>
            <person name="Hepburn T."/>
            <person name="Howarth C."/>
            <person name="Jen D."/>
            <person name="Larson L."/>
            <person name="Lewis B."/>
            <person name="Mehta T."/>
            <person name="Park D."/>
            <person name="Pearson M."/>
            <person name="Roberts A."/>
            <person name="Saif S."/>
            <person name="Shenoy N."/>
            <person name="Sisk P."/>
            <person name="Stolte C."/>
            <person name="Sykes S."/>
            <person name="Walk T."/>
            <person name="White J."/>
            <person name="Yandava C."/>
            <person name="Burger G."/>
            <person name="Gray M.W."/>
            <person name="Holland P.W.H."/>
            <person name="King N."/>
            <person name="Lang F.B.F."/>
            <person name="Roger A.J."/>
            <person name="Ruiz-Trillo I."/>
            <person name="Lander E."/>
            <person name="Nusbaum C."/>
        </authorList>
    </citation>
    <scope>NUCLEOTIDE SEQUENCE [LARGE SCALE GENOMIC DNA]</scope>
    <source>
        <strain evidence="4">ATCC 38327</strain>
    </source>
</reference>
<dbReference type="Proteomes" id="UP000054350">
    <property type="component" value="Unassembled WGS sequence"/>
</dbReference>
<evidence type="ECO:0000313" key="3">
    <source>
        <dbReference type="EMBL" id="KNE55521.1"/>
    </source>
</evidence>
<feature type="compositionally biased region" description="Low complexity" evidence="2">
    <location>
        <begin position="119"/>
        <end position="143"/>
    </location>
</feature>
<feature type="region of interest" description="Disordered" evidence="2">
    <location>
        <begin position="710"/>
        <end position="744"/>
    </location>
</feature>
<feature type="compositionally biased region" description="Low complexity" evidence="2">
    <location>
        <begin position="726"/>
        <end position="744"/>
    </location>
</feature>
<keyword evidence="4" id="KW-1185">Reference proteome</keyword>
<protein>
    <submittedName>
        <fullName evidence="3">Uncharacterized protein</fullName>
    </submittedName>
</protein>
<proteinExistence type="predicted"/>